<dbReference type="EMBL" id="MASJ01000014">
    <property type="protein sequence ID" value="OCS85386.1"/>
    <property type="molecule type" value="Genomic_DNA"/>
</dbReference>
<dbReference type="InterPro" id="IPR029787">
    <property type="entry name" value="Nucleotide_cyclase"/>
</dbReference>
<dbReference type="PANTHER" id="PTHR45138:SF9">
    <property type="entry name" value="DIGUANYLATE CYCLASE DGCM-RELATED"/>
    <property type="match status" value="1"/>
</dbReference>
<name>A0A1C0YDX1_9BACL</name>
<dbReference type="Pfam" id="PF07695">
    <property type="entry name" value="7TMR-DISM_7TM"/>
    <property type="match status" value="1"/>
</dbReference>
<dbReference type="GO" id="GO:0005886">
    <property type="term" value="C:plasma membrane"/>
    <property type="evidence" value="ECO:0007669"/>
    <property type="project" value="TreeGrafter"/>
</dbReference>
<keyword evidence="1" id="KW-0472">Membrane</keyword>
<dbReference type="InterPro" id="IPR043128">
    <property type="entry name" value="Rev_trsase/Diguanyl_cyclase"/>
</dbReference>
<evidence type="ECO:0000259" key="2">
    <source>
        <dbReference type="PROSITE" id="PS50887"/>
    </source>
</evidence>
<dbReference type="Pfam" id="PF00990">
    <property type="entry name" value="GGDEF"/>
    <property type="match status" value="1"/>
</dbReference>
<keyword evidence="1" id="KW-1133">Transmembrane helix</keyword>
<dbReference type="InterPro" id="IPR011623">
    <property type="entry name" value="7TMR_DISM_rcpt_extracell_dom1"/>
</dbReference>
<protein>
    <recommendedName>
        <fullName evidence="2">GGDEF domain-containing protein</fullName>
    </recommendedName>
</protein>
<keyword evidence="4" id="KW-1185">Reference proteome</keyword>
<feature type="transmembrane region" description="Helical" evidence="1">
    <location>
        <begin position="168"/>
        <end position="186"/>
    </location>
</feature>
<dbReference type="InterPro" id="IPR050469">
    <property type="entry name" value="Diguanylate_Cyclase"/>
</dbReference>
<dbReference type="PANTHER" id="PTHR45138">
    <property type="entry name" value="REGULATORY COMPONENTS OF SENSORY TRANSDUCTION SYSTEM"/>
    <property type="match status" value="1"/>
</dbReference>
<dbReference type="GO" id="GO:1902201">
    <property type="term" value="P:negative regulation of bacterial-type flagellum-dependent cell motility"/>
    <property type="evidence" value="ECO:0007669"/>
    <property type="project" value="TreeGrafter"/>
</dbReference>
<feature type="transmembrane region" description="Helical" evidence="1">
    <location>
        <begin position="20"/>
        <end position="40"/>
    </location>
</feature>
<feature type="transmembrane region" description="Helical" evidence="1">
    <location>
        <begin position="142"/>
        <end position="162"/>
    </location>
</feature>
<evidence type="ECO:0000256" key="1">
    <source>
        <dbReference type="SAM" id="Phobius"/>
    </source>
</evidence>
<feature type="transmembrane region" description="Helical" evidence="1">
    <location>
        <begin position="110"/>
        <end position="130"/>
    </location>
</feature>
<accession>A0A1C0YDX1</accession>
<dbReference type="Proteomes" id="UP000093199">
    <property type="component" value="Unassembled WGS sequence"/>
</dbReference>
<reference evidence="3 4" key="1">
    <citation type="submission" date="2016-07" db="EMBL/GenBank/DDBJ databases">
        <title>Caryophanon tenue genome sequencing.</title>
        <authorList>
            <person name="Verma A."/>
            <person name="Pal Y."/>
            <person name="Krishnamurthi S."/>
        </authorList>
    </citation>
    <scope>NUCLEOTIDE SEQUENCE [LARGE SCALE GENOMIC DNA]</scope>
    <source>
        <strain evidence="3 4">DSM 14152</strain>
    </source>
</reference>
<dbReference type="AlphaFoldDB" id="A0A1C0YDX1"/>
<proteinExistence type="predicted"/>
<dbReference type="GO" id="GO:0043709">
    <property type="term" value="P:cell adhesion involved in single-species biofilm formation"/>
    <property type="evidence" value="ECO:0007669"/>
    <property type="project" value="TreeGrafter"/>
</dbReference>
<evidence type="ECO:0000313" key="3">
    <source>
        <dbReference type="EMBL" id="OCS85386.1"/>
    </source>
</evidence>
<sequence length="398" mass="46166">MLGIFLLRFSLLTKTNKSSYLLAAICITFAIRAIFARPFFYSLIFIDMPWEYAVRIEALTTLFIMFLFIMFCQELLSRYIRPLHLSIAYSSVICQSILVITASPMLFQQTFMYCFIVYIDHMPYCLYIIFKHYHQLDATKKLQILAIVCLAVATIHDVFIVYQVRNQLMLIHFMLIAYALLQIMIVTKKYEDTLKDVLQLNEQVTALNVSLEQKVKERTQELVTLNKKLEVLASKDSLTGIANCYHFDRRLTYYFEETRKPDQALTLFMIDLDYFKQYNDTYGHQAGDELLIKVVETLQRVIPSDALFARYGGEEFAILSDDVHLDYERLGNALTYAVEKAAFTHAHCSKGIATVSVGAYHIRFGHAFKRPEELIIAADKQLYKAKYNGKNQSRFSID</sequence>
<dbReference type="NCBIfam" id="TIGR00254">
    <property type="entry name" value="GGDEF"/>
    <property type="match status" value="1"/>
</dbReference>
<dbReference type="PROSITE" id="PS50887">
    <property type="entry name" value="GGDEF"/>
    <property type="match status" value="1"/>
</dbReference>
<dbReference type="RefSeq" id="WP_066544911.1">
    <property type="nucleotide sequence ID" value="NZ_MASJ01000014.1"/>
</dbReference>
<dbReference type="GO" id="GO:0052621">
    <property type="term" value="F:diguanylate cyclase activity"/>
    <property type="evidence" value="ECO:0007669"/>
    <property type="project" value="TreeGrafter"/>
</dbReference>
<organism evidence="3 4">
    <name type="scientific">Caryophanon tenue</name>
    <dbReference type="NCBI Taxonomy" id="33978"/>
    <lineage>
        <taxon>Bacteria</taxon>
        <taxon>Bacillati</taxon>
        <taxon>Bacillota</taxon>
        <taxon>Bacilli</taxon>
        <taxon>Bacillales</taxon>
        <taxon>Caryophanaceae</taxon>
        <taxon>Caryophanon</taxon>
    </lineage>
</organism>
<feature type="domain" description="GGDEF" evidence="2">
    <location>
        <begin position="263"/>
        <end position="398"/>
    </location>
</feature>
<feature type="transmembrane region" description="Helical" evidence="1">
    <location>
        <begin position="52"/>
        <end position="71"/>
    </location>
</feature>
<dbReference type="FunFam" id="3.30.70.270:FF:000001">
    <property type="entry name" value="Diguanylate cyclase domain protein"/>
    <property type="match status" value="1"/>
</dbReference>
<dbReference type="SMART" id="SM00267">
    <property type="entry name" value="GGDEF"/>
    <property type="match status" value="1"/>
</dbReference>
<dbReference type="InterPro" id="IPR000160">
    <property type="entry name" value="GGDEF_dom"/>
</dbReference>
<gene>
    <name evidence="3" type="ORF">A6M13_13175</name>
</gene>
<keyword evidence="1" id="KW-0812">Transmembrane</keyword>
<dbReference type="STRING" id="33978.A6M13_13175"/>
<dbReference type="Gene3D" id="3.30.70.270">
    <property type="match status" value="1"/>
</dbReference>
<dbReference type="CDD" id="cd01949">
    <property type="entry name" value="GGDEF"/>
    <property type="match status" value="1"/>
</dbReference>
<dbReference type="OrthoDB" id="9759607at2"/>
<dbReference type="SUPFAM" id="SSF55073">
    <property type="entry name" value="Nucleotide cyclase"/>
    <property type="match status" value="1"/>
</dbReference>
<feature type="transmembrane region" description="Helical" evidence="1">
    <location>
        <begin position="83"/>
        <end position="104"/>
    </location>
</feature>
<evidence type="ECO:0000313" key="4">
    <source>
        <dbReference type="Proteomes" id="UP000093199"/>
    </source>
</evidence>
<comment type="caution">
    <text evidence="3">The sequence shown here is derived from an EMBL/GenBank/DDBJ whole genome shotgun (WGS) entry which is preliminary data.</text>
</comment>